<accession>A0ABR3NV64</accession>
<reference evidence="2 3" key="1">
    <citation type="submission" date="2023-09" db="EMBL/GenBank/DDBJ databases">
        <authorList>
            <person name="Wang M."/>
        </authorList>
    </citation>
    <scope>NUCLEOTIDE SEQUENCE [LARGE SCALE GENOMIC DNA]</scope>
    <source>
        <strain evidence="2">GT-2023</strain>
        <tissue evidence="2">Liver</tissue>
    </source>
</reference>
<evidence type="ECO:0000313" key="2">
    <source>
        <dbReference type="EMBL" id="KAL1280747.1"/>
    </source>
</evidence>
<protein>
    <submittedName>
        <fullName evidence="2">Uncharacterized protein</fullName>
    </submittedName>
</protein>
<name>A0ABR3NV64_9TELE</name>
<gene>
    <name evidence="2" type="ORF">QQF64_015347</name>
</gene>
<organism evidence="2 3">
    <name type="scientific">Cirrhinus molitorella</name>
    <name type="common">mud carp</name>
    <dbReference type="NCBI Taxonomy" id="172907"/>
    <lineage>
        <taxon>Eukaryota</taxon>
        <taxon>Metazoa</taxon>
        <taxon>Chordata</taxon>
        <taxon>Craniata</taxon>
        <taxon>Vertebrata</taxon>
        <taxon>Euteleostomi</taxon>
        <taxon>Actinopterygii</taxon>
        <taxon>Neopterygii</taxon>
        <taxon>Teleostei</taxon>
        <taxon>Ostariophysi</taxon>
        <taxon>Cypriniformes</taxon>
        <taxon>Cyprinidae</taxon>
        <taxon>Labeoninae</taxon>
        <taxon>Labeonini</taxon>
        <taxon>Cirrhinus</taxon>
    </lineage>
</organism>
<evidence type="ECO:0000256" key="1">
    <source>
        <dbReference type="SAM" id="MobiDB-lite"/>
    </source>
</evidence>
<evidence type="ECO:0000313" key="3">
    <source>
        <dbReference type="Proteomes" id="UP001558613"/>
    </source>
</evidence>
<dbReference type="Proteomes" id="UP001558613">
    <property type="component" value="Unassembled WGS sequence"/>
</dbReference>
<comment type="caution">
    <text evidence="2">The sequence shown here is derived from an EMBL/GenBank/DDBJ whole genome shotgun (WGS) entry which is preliminary data.</text>
</comment>
<proteinExistence type="predicted"/>
<keyword evidence="3" id="KW-1185">Reference proteome</keyword>
<sequence>MKCHFLKSQIIRITLPVSQPLQSSPRPDPQTAPPVLNLSCGELSISREVRCTLHEQSKEMTCTAGGQIIQQLKVEEATEDSSSLSRSISSRRSKASFSPFSSRKH</sequence>
<dbReference type="EMBL" id="JAYMGO010000002">
    <property type="protein sequence ID" value="KAL1280747.1"/>
    <property type="molecule type" value="Genomic_DNA"/>
</dbReference>
<feature type="region of interest" description="Disordered" evidence="1">
    <location>
        <begin position="74"/>
        <end position="105"/>
    </location>
</feature>
<feature type="compositionally biased region" description="Low complexity" evidence="1">
    <location>
        <begin position="95"/>
        <end position="105"/>
    </location>
</feature>